<comment type="function">
    <text evidence="1">Required for the transposition of the insertion element.</text>
</comment>
<proteinExistence type="inferred from homology"/>
<accession>A0A7X1B0A7</accession>
<comment type="caution">
    <text evidence="7">The sequence shown here is derived from an EMBL/GenBank/DDBJ whole genome shotgun (WGS) entry which is preliminary data.</text>
</comment>
<dbReference type="InterPro" id="IPR001207">
    <property type="entry name" value="Transposase_mutator"/>
</dbReference>
<name>A0A7X1B0A7_9BACT</name>
<dbReference type="GO" id="GO:0006313">
    <property type="term" value="P:DNA transposition"/>
    <property type="evidence" value="ECO:0007669"/>
    <property type="project" value="InterPro"/>
</dbReference>
<evidence type="ECO:0000313" key="8">
    <source>
        <dbReference type="Proteomes" id="UP000525652"/>
    </source>
</evidence>
<evidence type="ECO:0000256" key="1">
    <source>
        <dbReference type="ARBA" id="ARBA00002190"/>
    </source>
</evidence>
<sequence length="95" mass="10754">MEETNEKTPEETVAGREAESSEVVRINFDHLKKDLSGFVRGTVEEALNGLLNAEAEHLCNASRYERSEERTAHRSGHYERKLETTAGKVNLRVPK</sequence>
<evidence type="ECO:0000256" key="4">
    <source>
        <dbReference type="ARBA" id="ARBA00023125"/>
    </source>
</evidence>
<keyword evidence="8" id="KW-1185">Reference proteome</keyword>
<keyword evidence="4" id="KW-0238">DNA-binding</keyword>
<feature type="compositionally biased region" description="Basic and acidic residues" evidence="6">
    <location>
        <begin position="64"/>
        <end position="83"/>
    </location>
</feature>
<evidence type="ECO:0000313" key="7">
    <source>
        <dbReference type="EMBL" id="MBC2603265.1"/>
    </source>
</evidence>
<protein>
    <submittedName>
        <fullName evidence="7">Transposase</fullName>
    </submittedName>
</protein>
<dbReference type="Proteomes" id="UP000525652">
    <property type="component" value="Unassembled WGS sequence"/>
</dbReference>
<reference evidence="7 8" key="1">
    <citation type="submission" date="2020-07" db="EMBL/GenBank/DDBJ databases">
        <authorList>
            <person name="Feng X."/>
        </authorList>
    </citation>
    <scope>NUCLEOTIDE SEQUENCE [LARGE SCALE GENOMIC DNA]</scope>
    <source>
        <strain evidence="7 8">JCM14086</strain>
    </source>
</reference>
<keyword evidence="3" id="KW-0815">Transposition</keyword>
<dbReference type="AlphaFoldDB" id="A0A7X1B0A7"/>
<feature type="non-terminal residue" evidence="7">
    <location>
        <position position="95"/>
    </location>
</feature>
<dbReference type="GO" id="GO:0004803">
    <property type="term" value="F:transposase activity"/>
    <property type="evidence" value="ECO:0007669"/>
    <property type="project" value="InterPro"/>
</dbReference>
<gene>
    <name evidence="7" type="ORF">H5P30_15900</name>
</gene>
<feature type="compositionally biased region" description="Basic and acidic residues" evidence="6">
    <location>
        <begin position="1"/>
        <end position="19"/>
    </location>
</feature>
<evidence type="ECO:0000256" key="2">
    <source>
        <dbReference type="ARBA" id="ARBA00010961"/>
    </source>
</evidence>
<evidence type="ECO:0000256" key="6">
    <source>
        <dbReference type="SAM" id="MobiDB-lite"/>
    </source>
</evidence>
<organism evidence="7 8">
    <name type="scientific">Puniceicoccus vermicola</name>
    <dbReference type="NCBI Taxonomy" id="388746"/>
    <lineage>
        <taxon>Bacteria</taxon>
        <taxon>Pseudomonadati</taxon>
        <taxon>Verrucomicrobiota</taxon>
        <taxon>Opitutia</taxon>
        <taxon>Puniceicoccales</taxon>
        <taxon>Puniceicoccaceae</taxon>
        <taxon>Puniceicoccus</taxon>
    </lineage>
</organism>
<dbReference type="EMBL" id="JACHVA010000125">
    <property type="protein sequence ID" value="MBC2603265.1"/>
    <property type="molecule type" value="Genomic_DNA"/>
</dbReference>
<comment type="similarity">
    <text evidence="2">Belongs to the transposase mutator family.</text>
</comment>
<feature type="region of interest" description="Disordered" evidence="6">
    <location>
        <begin position="1"/>
        <end position="20"/>
    </location>
</feature>
<keyword evidence="5" id="KW-0233">DNA recombination</keyword>
<dbReference type="GO" id="GO:0003677">
    <property type="term" value="F:DNA binding"/>
    <property type="evidence" value="ECO:0007669"/>
    <property type="project" value="UniProtKB-KW"/>
</dbReference>
<evidence type="ECO:0000256" key="3">
    <source>
        <dbReference type="ARBA" id="ARBA00022578"/>
    </source>
</evidence>
<feature type="region of interest" description="Disordered" evidence="6">
    <location>
        <begin position="64"/>
        <end position="95"/>
    </location>
</feature>
<dbReference type="RefSeq" id="WP_185693898.1">
    <property type="nucleotide sequence ID" value="NZ_JACHVA010000125.1"/>
</dbReference>
<evidence type="ECO:0000256" key="5">
    <source>
        <dbReference type="ARBA" id="ARBA00023172"/>
    </source>
</evidence>
<dbReference type="Pfam" id="PF00872">
    <property type="entry name" value="Transposase_mut"/>
    <property type="match status" value="1"/>
</dbReference>